<dbReference type="InterPro" id="IPR036412">
    <property type="entry name" value="HAD-like_sf"/>
</dbReference>
<reference evidence="1" key="2">
    <citation type="submission" date="2021-04" db="EMBL/GenBank/DDBJ databases">
        <authorList>
            <person name="Gilroy R."/>
        </authorList>
    </citation>
    <scope>NUCLEOTIDE SEQUENCE</scope>
    <source>
        <strain evidence="1">ChiGjej6B6-14162</strain>
    </source>
</reference>
<name>A0A9D1X7D0_9BACT</name>
<dbReference type="InterPro" id="IPR006439">
    <property type="entry name" value="HAD-SF_hydro_IA"/>
</dbReference>
<protein>
    <submittedName>
        <fullName evidence="1">HAD family phosphatase</fullName>
    </submittedName>
</protein>
<dbReference type="PANTHER" id="PTHR43611">
    <property type="entry name" value="ALPHA-D-GLUCOSE 1-PHOSPHATE PHOSPHATASE"/>
    <property type="match status" value="1"/>
</dbReference>
<dbReference type="Gene3D" id="1.10.150.240">
    <property type="entry name" value="Putative phosphatase, domain 2"/>
    <property type="match status" value="1"/>
</dbReference>
<dbReference type="PANTHER" id="PTHR43611:SF3">
    <property type="entry name" value="FLAVIN MONONUCLEOTIDE HYDROLASE 1, CHLOROPLATIC"/>
    <property type="match status" value="1"/>
</dbReference>
<proteinExistence type="predicted"/>
<dbReference type="InterPro" id="IPR023198">
    <property type="entry name" value="PGP-like_dom2"/>
</dbReference>
<dbReference type="AlphaFoldDB" id="A0A9D1X7D0"/>
<dbReference type="Gene3D" id="3.40.50.1000">
    <property type="entry name" value="HAD superfamily/HAD-like"/>
    <property type="match status" value="1"/>
</dbReference>
<comment type="caution">
    <text evidence="1">The sequence shown here is derived from an EMBL/GenBank/DDBJ whole genome shotgun (WGS) entry which is preliminary data.</text>
</comment>
<dbReference type="CDD" id="cd02603">
    <property type="entry name" value="HAD_sEH-N_like"/>
    <property type="match status" value="1"/>
</dbReference>
<dbReference type="SUPFAM" id="SSF56784">
    <property type="entry name" value="HAD-like"/>
    <property type="match status" value="1"/>
</dbReference>
<dbReference type="NCBIfam" id="TIGR01509">
    <property type="entry name" value="HAD-SF-IA-v3"/>
    <property type="match status" value="1"/>
</dbReference>
<dbReference type="SFLD" id="SFLDS00003">
    <property type="entry name" value="Haloacid_Dehalogenase"/>
    <property type="match status" value="1"/>
</dbReference>
<accession>A0A9D1X7D0</accession>
<organism evidence="1 2">
    <name type="scientific">Candidatus Parabacteroides intestinipullorum</name>
    <dbReference type="NCBI Taxonomy" id="2838723"/>
    <lineage>
        <taxon>Bacteria</taxon>
        <taxon>Pseudomonadati</taxon>
        <taxon>Bacteroidota</taxon>
        <taxon>Bacteroidia</taxon>
        <taxon>Bacteroidales</taxon>
        <taxon>Tannerellaceae</taxon>
        <taxon>Parabacteroides</taxon>
    </lineage>
</organism>
<dbReference type="Proteomes" id="UP000886740">
    <property type="component" value="Unassembled WGS sequence"/>
</dbReference>
<dbReference type="Pfam" id="PF00702">
    <property type="entry name" value="Hydrolase"/>
    <property type="match status" value="1"/>
</dbReference>
<gene>
    <name evidence="1" type="ORF">H9977_02380</name>
</gene>
<dbReference type="InterPro" id="IPR023214">
    <property type="entry name" value="HAD_sf"/>
</dbReference>
<dbReference type="SFLD" id="SFLDG01129">
    <property type="entry name" value="C1.5:_HAD__Beta-PGM__Phosphata"/>
    <property type="match status" value="1"/>
</dbReference>
<sequence>MDGVKNIIFDLGGVLINLARVRCLASFEKLGVKDIRQRVTSDYRHKDLFGSLELGLVSVPEFREGIRHLSGLPMTDEQIDEAWISMLGDLPTYRLDLLLELRKSYRLFLLSNTNEIHWQWIEKNCFNYKGYHVADFFEKVYLSYELHMQKPDAEIFEYVLNDAGIYPEESFLVDDARVNCRMAGMMGIRSYAPLPREDWSHLFVEQEALCAL</sequence>
<evidence type="ECO:0000313" key="1">
    <source>
        <dbReference type="EMBL" id="HIX73882.1"/>
    </source>
</evidence>
<dbReference type="EMBL" id="DXEL01000022">
    <property type="protein sequence ID" value="HIX73882.1"/>
    <property type="molecule type" value="Genomic_DNA"/>
</dbReference>
<reference evidence="1" key="1">
    <citation type="journal article" date="2021" name="PeerJ">
        <title>Extensive microbial diversity within the chicken gut microbiome revealed by metagenomics and culture.</title>
        <authorList>
            <person name="Gilroy R."/>
            <person name="Ravi A."/>
            <person name="Getino M."/>
            <person name="Pursley I."/>
            <person name="Horton D.L."/>
            <person name="Alikhan N.F."/>
            <person name="Baker D."/>
            <person name="Gharbi K."/>
            <person name="Hall N."/>
            <person name="Watson M."/>
            <person name="Adriaenssens E.M."/>
            <person name="Foster-Nyarko E."/>
            <person name="Jarju S."/>
            <person name="Secka A."/>
            <person name="Antonio M."/>
            <person name="Oren A."/>
            <person name="Chaudhuri R.R."/>
            <person name="La Ragione R."/>
            <person name="Hildebrand F."/>
            <person name="Pallen M.J."/>
        </authorList>
    </citation>
    <scope>NUCLEOTIDE SEQUENCE</scope>
    <source>
        <strain evidence="1">ChiGjej6B6-14162</strain>
    </source>
</reference>
<evidence type="ECO:0000313" key="2">
    <source>
        <dbReference type="Proteomes" id="UP000886740"/>
    </source>
</evidence>